<dbReference type="RefSeq" id="WP_255035301.1">
    <property type="nucleotide sequence ID" value="NZ_RJUF01000002.1"/>
</dbReference>
<evidence type="ECO:0000256" key="1">
    <source>
        <dbReference type="ARBA" id="ARBA00034772"/>
    </source>
</evidence>
<feature type="domain" description="Adenylosuccinate lyase C-terminal" evidence="2">
    <location>
        <begin position="358"/>
        <end position="432"/>
    </location>
</feature>
<dbReference type="InterPro" id="IPR000362">
    <property type="entry name" value="Fumarate_lyase_fam"/>
</dbReference>
<dbReference type="GO" id="GO:0016829">
    <property type="term" value="F:lyase activity"/>
    <property type="evidence" value="ECO:0007669"/>
    <property type="project" value="UniProtKB-ARBA"/>
</dbReference>
<dbReference type="GO" id="GO:0019619">
    <property type="term" value="P:3,4-dihydroxybenzoate catabolic process"/>
    <property type="evidence" value="ECO:0007669"/>
    <property type="project" value="InterPro"/>
</dbReference>
<dbReference type="PRINTS" id="PR00145">
    <property type="entry name" value="ARGSUCLYASE"/>
</dbReference>
<dbReference type="InterPro" id="IPR022761">
    <property type="entry name" value="Fumarate_lyase_N"/>
</dbReference>
<dbReference type="InterPro" id="IPR012789">
    <property type="entry name" value="Protocat_PcaB-like"/>
</dbReference>
<comment type="caution">
    <text evidence="3">The sequence shown here is derived from an EMBL/GenBank/DDBJ whole genome shotgun (WGS) entry which is preliminary data.</text>
</comment>
<dbReference type="Pfam" id="PF10397">
    <property type="entry name" value="ADSL_C"/>
    <property type="match status" value="1"/>
</dbReference>
<keyword evidence="3" id="KW-0413">Isomerase</keyword>
<proteinExistence type="inferred from homology"/>
<dbReference type="EC" id="5.5.1.2" evidence="3"/>
<sequence>MSLYSELFYCQDVNEFFSDRNAILAMLNVEAALARSQAIHGIFDTEYAKIIAGCCTPENIDISKLKKEIKLGGNAAIPLVKQLTKAVKNRDFEASKFVHLGATSQDIIDTATVLQIGQFINWLDEKLLKLKVELAKLTEKHKNTVMVGRTLLQQARPITFGLKTSAWLEGVCRSIERLCEMKSRLLVMQLAGAVGSQNSNLTHEVRQTFAEILKLNHAYSWQSQRDNINELATNLGILSGTLGKIAKDISLLMQTEVGEVFEGAAEGKGGSSTMPHKRNPVTCAAILANATRVPHLVGSMLSSMIQEHERSAGNWHAEWEVLTDIICLTAGSLEKTIELISGLEIDEKRMLANIEISQGLIFAENVSLALAKRIGKIQAHELVEKACKSAISKNKHLKEVLKENNVEIENMDGLFNPENSIGNSVEIVDALLKKYE</sequence>
<dbReference type="Gene3D" id="1.10.40.30">
    <property type="entry name" value="Fumarase/aspartase (C-terminal domain)"/>
    <property type="match status" value="1"/>
</dbReference>
<dbReference type="AlphaFoldDB" id="A0AAE3GYU1"/>
<dbReference type="GO" id="GO:0047472">
    <property type="term" value="F:3-carboxy-cis,cis-muconate cycloisomerase activity"/>
    <property type="evidence" value="ECO:0007669"/>
    <property type="project" value="UniProtKB-EC"/>
</dbReference>
<dbReference type="SMART" id="SM00998">
    <property type="entry name" value="ADSL_C"/>
    <property type="match status" value="1"/>
</dbReference>
<dbReference type="PROSITE" id="PS00163">
    <property type="entry name" value="FUMARATE_LYASES"/>
    <property type="match status" value="1"/>
</dbReference>
<dbReference type="CDD" id="cd01597">
    <property type="entry name" value="pCLME"/>
    <property type="match status" value="1"/>
</dbReference>
<dbReference type="InterPro" id="IPR019468">
    <property type="entry name" value="AdenyloSucc_lyase_C"/>
</dbReference>
<gene>
    <name evidence="3" type="primary">pcaB</name>
    <name evidence="3" type="ORF">EGI31_01255</name>
</gene>
<accession>A0AAE3GYU1</accession>
<evidence type="ECO:0000313" key="4">
    <source>
        <dbReference type="Proteomes" id="UP001204144"/>
    </source>
</evidence>
<dbReference type="Pfam" id="PF00206">
    <property type="entry name" value="Lyase_1"/>
    <property type="match status" value="1"/>
</dbReference>
<dbReference type="NCBIfam" id="TIGR02426">
    <property type="entry name" value="protocat_pcaB"/>
    <property type="match status" value="1"/>
</dbReference>
<keyword evidence="4" id="KW-1185">Reference proteome</keyword>
<reference evidence="3 4" key="1">
    <citation type="submission" date="2018-11" db="EMBL/GenBank/DDBJ databases">
        <title>Novel bacteria species description.</title>
        <authorList>
            <person name="Han J.-H."/>
        </authorList>
    </citation>
    <scope>NUCLEOTIDE SEQUENCE [LARGE SCALE GENOMIC DNA]</scope>
    <source>
        <strain evidence="3 4">KCTC23259</strain>
    </source>
</reference>
<dbReference type="SUPFAM" id="SSF48557">
    <property type="entry name" value="L-aspartase-like"/>
    <property type="match status" value="1"/>
</dbReference>
<dbReference type="InterPro" id="IPR020557">
    <property type="entry name" value="Fumarate_lyase_CS"/>
</dbReference>
<dbReference type="InterPro" id="IPR008948">
    <property type="entry name" value="L-Aspartase-like"/>
</dbReference>
<protein>
    <submittedName>
        <fullName evidence="3">3-carboxy-cis,cis-muconate cycloisomerase</fullName>
        <ecNumber evidence="3">5.5.1.2</ecNumber>
    </submittedName>
</protein>
<dbReference type="PRINTS" id="PR00149">
    <property type="entry name" value="FUMRATELYASE"/>
</dbReference>
<evidence type="ECO:0000259" key="2">
    <source>
        <dbReference type="SMART" id="SM00998"/>
    </source>
</evidence>
<comment type="similarity">
    <text evidence="1">Belongs to the class-II fumarase/aspartase family.</text>
</comment>
<dbReference type="PANTHER" id="PTHR43172:SF2">
    <property type="entry name" value="ADENYLOSUCCINATE LYASE C-TERMINAL DOMAIN-CONTAINING PROTEIN"/>
    <property type="match status" value="1"/>
</dbReference>
<dbReference type="EMBL" id="RJUF01000002">
    <property type="protein sequence ID" value="MCP9761562.1"/>
    <property type="molecule type" value="Genomic_DNA"/>
</dbReference>
<organism evidence="3 4">
    <name type="scientific">Lacihabitans soyangensis</name>
    <dbReference type="NCBI Taxonomy" id="869394"/>
    <lineage>
        <taxon>Bacteria</taxon>
        <taxon>Pseudomonadati</taxon>
        <taxon>Bacteroidota</taxon>
        <taxon>Cytophagia</taxon>
        <taxon>Cytophagales</taxon>
        <taxon>Leadbetterellaceae</taxon>
        <taxon>Lacihabitans</taxon>
    </lineage>
</organism>
<dbReference type="PANTHER" id="PTHR43172">
    <property type="entry name" value="ADENYLOSUCCINATE LYASE"/>
    <property type="match status" value="1"/>
</dbReference>
<dbReference type="Gene3D" id="1.20.200.10">
    <property type="entry name" value="Fumarase/aspartase (Central domain)"/>
    <property type="match status" value="1"/>
</dbReference>
<evidence type="ECO:0000313" key="3">
    <source>
        <dbReference type="EMBL" id="MCP9761562.1"/>
    </source>
</evidence>
<dbReference type="Proteomes" id="UP001204144">
    <property type="component" value="Unassembled WGS sequence"/>
</dbReference>
<name>A0AAE3GYU1_9BACT</name>